<dbReference type="Gene3D" id="3.40.50.300">
    <property type="entry name" value="P-loop containing nucleotide triphosphate hydrolases"/>
    <property type="match status" value="2"/>
</dbReference>
<protein>
    <recommendedName>
        <fullName evidence="11">ATP-dependent DNA helicase RecQ</fullName>
        <ecNumber evidence="10">5.6.2.4</ecNumber>
    </recommendedName>
    <alternativeName>
        <fullName evidence="12">DNA 3'-5' helicase RecQ</fullName>
    </alternativeName>
</protein>
<evidence type="ECO:0000256" key="10">
    <source>
        <dbReference type="ARBA" id="ARBA00034808"/>
    </source>
</evidence>
<comment type="catalytic activity">
    <reaction evidence="9">
        <text>Couples ATP hydrolysis with the unwinding of duplex DNA by translocating in the 3'-5' direction.</text>
        <dbReference type="EC" id="5.6.2.4"/>
    </reaction>
</comment>
<dbReference type="Pfam" id="PF00271">
    <property type="entry name" value="Helicase_C"/>
    <property type="match status" value="1"/>
</dbReference>
<comment type="similarity">
    <text evidence="1">Belongs to the helicase family. RecQ subfamily.</text>
</comment>
<dbReference type="SMART" id="SM00490">
    <property type="entry name" value="HELICc"/>
    <property type="match status" value="1"/>
</dbReference>
<dbReference type="Proteomes" id="UP000552241">
    <property type="component" value="Unassembled WGS sequence"/>
</dbReference>
<comment type="caution">
    <text evidence="15">The sequence shown here is derived from an EMBL/GenBank/DDBJ whole genome shotgun (WGS) entry which is preliminary data.</text>
</comment>
<dbReference type="GO" id="GO:0043590">
    <property type="term" value="C:bacterial nucleoid"/>
    <property type="evidence" value="ECO:0007669"/>
    <property type="project" value="TreeGrafter"/>
</dbReference>
<keyword evidence="3" id="KW-0547">Nucleotide-binding</keyword>
<evidence type="ECO:0000256" key="8">
    <source>
        <dbReference type="ARBA" id="ARBA00023235"/>
    </source>
</evidence>
<dbReference type="InterPro" id="IPR027417">
    <property type="entry name" value="P-loop_NTPase"/>
</dbReference>
<dbReference type="GO" id="GO:0005737">
    <property type="term" value="C:cytoplasm"/>
    <property type="evidence" value="ECO:0007669"/>
    <property type="project" value="TreeGrafter"/>
</dbReference>
<feature type="domain" description="Helicase ATP-binding" evidence="13">
    <location>
        <begin position="25"/>
        <end position="193"/>
    </location>
</feature>
<dbReference type="InterPro" id="IPR004589">
    <property type="entry name" value="DNA_helicase_ATP-dep_RecQ"/>
</dbReference>
<evidence type="ECO:0000256" key="11">
    <source>
        <dbReference type="ARBA" id="ARBA00044535"/>
    </source>
</evidence>
<feature type="domain" description="Helicase C-terminal" evidence="14">
    <location>
        <begin position="214"/>
        <end position="371"/>
    </location>
</feature>
<evidence type="ECO:0000256" key="1">
    <source>
        <dbReference type="ARBA" id="ARBA00005446"/>
    </source>
</evidence>
<dbReference type="FunFam" id="3.40.50.300:FF:000296">
    <property type="entry name" value="ATP-dependent DNA helicase RecQ"/>
    <property type="match status" value="1"/>
</dbReference>
<accession>A0A838ZRW8</accession>
<keyword evidence="16" id="KW-1185">Reference proteome</keyword>
<keyword evidence="8" id="KW-0413">Isomerase</keyword>
<evidence type="ECO:0000313" key="15">
    <source>
        <dbReference type="EMBL" id="MBA5629652.1"/>
    </source>
</evidence>
<reference evidence="15 16" key="1">
    <citation type="submission" date="2020-07" db="EMBL/GenBank/DDBJ databases">
        <title>Moheibacter lacus sp. nov., a member of the family Flavobacteriaceae isolated from freshwater lake sediment.</title>
        <authorList>
            <person name="Liu Y."/>
        </authorList>
    </citation>
    <scope>NUCLEOTIDE SEQUENCE [LARGE SCALE GENOMIC DNA]</scope>
    <source>
        <strain evidence="15 16">BDHS18</strain>
    </source>
</reference>
<keyword evidence="4" id="KW-0378">Hydrolase</keyword>
<dbReference type="CDD" id="cd17920">
    <property type="entry name" value="DEXHc_RecQ"/>
    <property type="match status" value="1"/>
</dbReference>
<dbReference type="InterPro" id="IPR001650">
    <property type="entry name" value="Helicase_C-like"/>
</dbReference>
<evidence type="ECO:0000259" key="13">
    <source>
        <dbReference type="PROSITE" id="PS51192"/>
    </source>
</evidence>
<evidence type="ECO:0000256" key="3">
    <source>
        <dbReference type="ARBA" id="ARBA00022741"/>
    </source>
</evidence>
<dbReference type="GO" id="GO:0006281">
    <property type="term" value="P:DNA repair"/>
    <property type="evidence" value="ECO:0007669"/>
    <property type="project" value="TreeGrafter"/>
</dbReference>
<dbReference type="GO" id="GO:0016787">
    <property type="term" value="F:hydrolase activity"/>
    <property type="evidence" value="ECO:0007669"/>
    <property type="project" value="UniProtKB-KW"/>
</dbReference>
<dbReference type="Pfam" id="PF00270">
    <property type="entry name" value="DEAD"/>
    <property type="match status" value="1"/>
</dbReference>
<gene>
    <name evidence="15" type="ORF">HU137_07705</name>
</gene>
<dbReference type="PANTHER" id="PTHR13710">
    <property type="entry name" value="DNA HELICASE RECQ FAMILY MEMBER"/>
    <property type="match status" value="1"/>
</dbReference>
<dbReference type="Pfam" id="PF16124">
    <property type="entry name" value="RecQ_Zn_bind"/>
    <property type="match status" value="1"/>
</dbReference>
<dbReference type="GO" id="GO:0009378">
    <property type="term" value="F:four-way junction helicase activity"/>
    <property type="evidence" value="ECO:0007669"/>
    <property type="project" value="TreeGrafter"/>
</dbReference>
<dbReference type="EMBL" id="JACDZE010000001">
    <property type="protein sequence ID" value="MBA5629652.1"/>
    <property type="molecule type" value="Genomic_DNA"/>
</dbReference>
<dbReference type="GO" id="GO:0003677">
    <property type="term" value="F:DNA binding"/>
    <property type="evidence" value="ECO:0007669"/>
    <property type="project" value="UniProtKB-KW"/>
</dbReference>
<dbReference type="AlphaFoldDB" id="A0A838ZRW8"/>
<sequence length="623" mass="71938">MANTQEILQKYWGYADFKYPQREIIDSVLDGKDTLAILPTGGGKSVCYQIPAVLLDGITLVISPLIALMKDQVQQLNQIGIGAASISSQLNQDEIAVVFAKCQLKQIKLLYVAPERLLSRKFMLNLLELKISLIAIDEAHCIAQWGHDFRPSYLKINKIRELFPKVNLLALTATAPPKTQEEIISALHLKKPNLFKSTLKRENLVYKVQSSQNELDELELELKKNPGSGIVFSRTRKQTFSLSEFLKSREIDADFFHAKLPNDEKIKKQEIWTKSNQQIIVSTNAFGMGIDKPNVRTVVHMDLPSSLEAYVQEAGRAGRDGKNAEAVLFLQPYAAEESEKIFKSGLPTREEFEQIGRKFYNYFEIGENERPEGKLEFQFAMFVKKFKLDKMKSMKVLDFLERKEIIIFQKKVNYSTVQLNANPAYAQFSKSIETRIAEFLVRKHPGILSQEISISEFQIAQELQKPVKKIKKTLQKLSESGYLHYRSRDLQNVVFLRPRESDYLKNKIWKDFENLQIAQWKRLQDIIYYASQTEICREKLILRYFGEKPKKNCGKCDVCQKEKPNLDEKSLLKFLDETPKTTQEILLHFVHSPRELVLGNLQRLSDENIIENQGIDRYQTVKK</sequence>
<dbReference type="PROSITE" id="PS51192">
    <property type="entry name" value="HELICASE_ATP_BIND_1"/>
    <property type="match status" value="1"/>
</dbReference>
<evidence type="ECO:0000256" key="12">
    <source>
        <dbReference type="ARBA" id="ARBA00044550"/>
    </source>
</evidence>
<keyword evidence="2" id="KW-0479">Metal-binding</keyword>
<name>A0A838ZRW8_9FLAO</name>
<dbReference type="Gene3D" id="1.10.10.10">
    <property type="entry name" value="Winged helix-like DNA-binding domain superfamily/Winged helix DNA-binding domain"/>
    <property type="match status" value="1"/>
</dbReference>
<dbReference type="InterPro" id="IPR036388">
    <property type="entry name" value="WH-like_DNA-bd_sf"/>
</dbReference>
<dbReference type="SUPFAM" id="SSF52540">
    <property type="entry name" value="P-loop containing nucleoside triphosphate hydrolases"/>
    <property type="match status" value="1"/>
</dbReference>
<dbReference type="PROSITE" id="PS51194">
    <property type="entry name" value="HELICASE_CTER"/>
    <property type="match status" value="1"/>
</dbReference>
<dbReference type="SMART" id="SM00487">
    <property type="entry name" value="DEXDc"/>
    <property type="match status" value="1"/>
</dbReference>
<dbReference type="EC" id="5.6.2.4" evidence="10"/>
<evidence type="ECO:0000256" key="9">
    <source>
        <dbReference type="ARBA" id="ARBA00034617"/>
    </source>
</evidence>
<dbReference type="InterPro" id="IPR014001">
    <property type="entry name" value="Helicase_ATP-bd"/>
</dbReference>
<keyword evidence="7" id="KW-0238">DNA-binding</keyword>
<organism evidence="15 16">
    <name type="scientific">Moheibacter lacus</name>
    <dbReference type="NCBI Taxonomy" id="2745851"/>
    <lineage>
        <taxon>Bacteria</taxon>
        <taxon>Pseudomonadati</taxon>
        <taxon>Bacteroidota</taxon>
        <taxon>Flavobacteriia</taxon>
        <taxon>Flavobacteriales</taxon>
        <taxon>Weeksellaceae</taxon>
        <taxon>Moheibacter</taxon>
    </lineage>
</organism>
<dbReference type="GO" id="GO:0046872">
    <property type="term" value="F:metal ion binding"/>
    <property type="evidence" value="ECO:0007669"/>
    <property type="project" value="UniProtKB-KW"/>
</dbReference>
<evidence type="ECO:0000256" key="4">
    <source>
        <dbReference type="ARBA" id="ARBA00022801"/>
    </source>
</evidence>
<dbReference type="GO" id="GO:0005524">
    <property type="term" value="F:ATP binding"/>
    <property type="evidence" value="ECO:0007669"/>
    <property type="project" value="UniProtKB-KW"/>
</dbReference>
<dbReference type="InterPro" id="IPR011545">
    <property type="entry name" value="DEAD/DEAH_box_helicase_dom"/>
</dbReference>
<dbReference type="GO" id="GO:0006310">
    <property type="term" value="P:DNA recombination"/>
    <property type="evidence" value="ECO:0007669"/>
    <property type="project" value="InterPro"/>
</dbReference>
<dbReference type="GO" id="GO:0030894">
    <property type="term" value="C:replisome"/>
    <property type="evidence" value="ECO:0007669"/>
    <property type="project" value="TreeGrafter"/>
</dbReference>
<evidence type="ECO:0000313" key="16">
    <source>
        <dbReference type="Proteomes" id="UP000552241"/>
    </source>
</evidence>
<keyword evidence="5 15" id="KW-0347">Helicase</keyword>
<evidence type="ECO:0000256" key="2">
    <source>
        <dbReference type="ARBA" id="ARBA00022723"/>
    </source>
</evidence>
<proteinExistence type="inferred from homology"/>
<evidence type="ECO:0000256" key="6">
    <source>
        <dbReference type="ARBA" id="ARBA00022840"/>
    </source>
</evidence>
<keyword evidence="6" id="KW-0067">ATP-binding</keyword>
<dbReference type="InterPro" id="IPR032284">
    <property type="entry name" value="RecQ_Zn-bd"/>
</dbReference>
<evidence type="ECO:0000256" key="5">
    <source>
        <dbReference type="ARBA" id="ARBA00022806"/>
    </source>
</evidence>
<evidence type="ECO:0000259" key="14">
    <source>
        <dbReference type="PROSITE" id="PS51194"/>
    </source>
</evidence>
<dbReference type="PANTHER" id="PTHR13710:SF105">
    <property type="entry name" value="ATP-DEPENDENT DNA HELICASE Q1"/>
    <property type="match status" value="1"/>
</dbReference>
<dbReference type="NCBIfam" id="TIGR00614">
    <property type="entry name" value="recQ_fam"/>
    <property type="match status" value="1"/>
</dbReference>
<dbReference type="RefSeq" id="WP_182043197.1">
    <property type="nucleotide sequence ID" value="NZ_JACDZE010000001.1"/>
</dbReference>
<dbReference type="GO" id="GO:0043138">
    <property type="term" value="F:3'-5' DNA helicase activity"/>
    <property type="evidence" value="ECO:0007669"/>
    <property type="project" value="UniProtKB-EC"/>
</dbReference>
<evidence type="ECO:0000256" key="7">
    <source>
        <dbReference type="ARBA" id="ARBA00023125"/>
    </source>
</evidence>